<comment type="caution">
    <text evidence="1">The sequence shown here is derived from an EMBL/GenBank/DDBJ whole genome shotgun (WGS) entry which is preliminary data.</text>
</comment>
<protein>
    <submittedName>
        <fullName evidence="1">Uncharacterized protein</fullName>
    </submittedName>
</protein>
<name>A0ABU1LPJ5_9BURK</name>
<organism evidence="1 2">
    <name type="scientific">Paraburkholderia terricola</name>
    <dbReference type="NCBI Taxonomy" id="169427"/>
    <lineage>
        <taxon>Bacteria</taxon>
        <taxon>Pseudomonadati</taxon>
        <taxon>Pseudomonadota</taxon>
        <taxon>Betaproteobacteria</taxon>
        <taxon>Burkholderiales</taxon>
        <taxon>Burkholderiaceae</taxon>
        <taxon>Paraburkholderia</taxon>
    </lineage>
</organism>
<evidence type="ECO:0000313" key="1">
    <source>
        <dbReference type="EMBL" id="MDR6408476.1"/>
    </source>
</evidence>
<dbReference type="Proteomes" id="UP001264340">
    <property type="component" value="Unassembled WGS sequence"/>
</dbReference>
<accession>A0ABU1LPJ5</accession>
<sequence>MLVDELMDSHLDYWVAQAEQRNTDVPVQGPAQPVRRFSMDRTLAQPIIDRERIVVGVIHDAELGTQAVACVGTITPGGVRSEDGRYWLGDSDLQAAMRCYVGINYGPIVV</sequence>
<proteinExistence type="predicted"/>
<dbReference type="InterPro" id="IPR019701">
    <property type="entry name" value="Phage_P22_NinX"/>
</dbReference>
<reference evidence="1 2" key="1">
    <citation type="submission" date="2023-07" db="EMBL/GenBank/DDBJ databases">
        <title>Sorghum-associated microbial communities from plants grown in Nebraska, USA.</title>
        <authorList>
            <person name="Schachtman D."/>
        </authorList>
    </citation>
    <scope>NUCLEOTIDE SEQUENCE [LARGE SCALE GENOMIC DNA]</scope>
    <source>
        <strain evidence="1 2">DS1316</strain>
    </source>
</reference>
<evidence type="ECO:0000313" key="2">
    <source>
        <dbReference type="Proteomes" id="UP001264340"/>
    </source>
</evidence>
<dbReference type="EMBL" id="JAVDRP010000003">
    <property type="protein sequence ID" value="MDR6408476.1"/>
    <property type="molecule type" value="Genomic_DNA"/>
</dbReference>
<dbReference type="Pfam" id="PF10765">
    <property type="entry name" value="Phage_P22_NinX"/>
    <property type="match status" value="1"/>
</dbReference>
<dbReference type="RefSeq" id="WP_310119884.1">
    <property type="nucleotide sequence ID" value="NZ_JAVDRP010000003.1"/>
</dbReference>
<gene>
    <name evidence="1" type="ORF">J2804_001869</name>
</gene>
<keyword evidence="2" id="KW-1185">Reference proteome</keyword>